<evidence type="ECO:0000313" key="3">
    <source>
        <dbReference type="EMBL" id="MBW8191885.1"/>
    </source>
</evidence>
<protein>
    <submittedName>
        <fullName evidence="3">Prepilin-type N-terminal cleavage/methylation domain-containing protein</fullName>
    </submittedName>
</protein>
<keyword evidence="4" id="KW-1185">Reference proteome</keyword>
<evidence type="ECO:0000256" key="1">
    <source>
        <dbReference type="ARBA" id="ARBA00022481"/>
    </source>
</evidence>
<dbReference type="InterPro" id="IPR000983">
    <property type="entry name" value="Bac_GSPG_pilin"/>
</dbReference>
<reference evidence="3" key="1">
    <citation type="submission" date="2021-07" db="EMBL/GenBank/DDBJ databases">
        <title>Neiella marina sp. nov., isolated from the intestinal content of sea cucumber Apostichopus japonicus.</title>
        <authorList>
            <person name="Bai X."/>
        </authorList>
    </citation>
    <scope>NUCLEOTIDE SEQUENCE</scope>
    <source>
        <strain evidence="3">126</strain>
    </source>
</reference>
<name>A0ABS7EI39_9GAMM</name>
<keyword evidence="2" id="KW-1133">Transmembrane helix</keyword>
<dbReference type="EMBL" id="JAHZSS010000015">
    <property type="protein sequence ID" value="MBW8191885.1"/>
    <property type="molecule type" value="Genomic_DNA"/>
</dbReference>
<dbReference type="InterPro" id="IPR045584">
    <property type="entry name" value="Pilin-like"/>
</dbReference>
<evidence type="ECO:0000313" key="4">
    <source>
        <dbReference type="Proteomes" id="UP001166251"/>
    </source>
</evidence>
<feature type="transmembrane region" description="Helical" evidence="2">
    <location>
        <begin position="6"/>
        <end position="28"/>
    </location>
</feature>
<dbReference type="PRINTS" id="PR00813">
    <property type="entry name" value="BCTERIALGSPG"/>
</dbReference>
<dbReference type="Pfam" id="PF16732">
    <property type="entry name" value="ComP_DUS"/>
    <property type="match status" value="1"/>
</dbReference>
<dbReference type="InterPro" id="IPR012902">
    <property type="entry name" value="N_methyl_site"/>
</dbReference>
<gene>
    <name evidence="3" type="ORF">K0504_12635</name>
</gene>
<dbReference type="Gene3D" id="3.30.700.10">
    <property type="entry name" value="Glycoprotein, Type 4 Pilin"/>
    <property type="match status" value="1"/>
</dbReference>
<accession>A0ABS7EI39</accession>
<organism evidence="3 4">
    <name type="scientific">Neiella holothuriorum</name>
    <dbReference type="NCBI Taxonomy" id="2870530"/>
    <lineage>
        <taxon>Bacteria</taxon>
        <taxon>Pseudomonadati</taxon>
        <taxon>Pseudomonadota</taxon>
        <taxon>Gammaproteobacteria</taxon>
        <taxon>Alteromonadales</taxon>
        <taxon>Echinimonadaceae</taxon>
        <taxon>Neiella</taxon>
    </lineage>
</organism>
<keyword evidence="2" id="KW-0812">Transmembrane</keyword>
<dbReference type="InterPro" id="IPR031982">
    <property type="entry name" value="PilE-like"/>
</dbReference>
<evidence type="ECO:0000256" key="2">
    <source>
        <dbReference type="SAM" id="Phobius"/>
    </source>
</evidence>
<dbReference type="PROSITE" id="PS00409">
    <property type="entry name" value="PROKAR_NTER_METHYL"/>
    <property type="match status" value="1"/>
</dbReference>
<dbReference type="Pfam" id="PF07963">
    <property type="entry name" value="N_methyl"/>
    <property type="match status" value="1"/>
</dbReference>
<comment type="caution">
    <text evidence="3">The sequence shown here is derived from an EMBL/GenBank/DDBJ whole genome shotgun (WGS) entry which is preliminary data.</text>
</comment>
<sequence>MAGFSLIEAMIAVAIIGILTAIAYPSYVDYVVQGHRQKAMADLMALATAMEAHKAQQYTYEGAASSGGDTGAPAIFNSWSPADQPAANKQYDLTIHAINDNGRNFELRATPTTTAVVKSDGKLMFNSLGQKAWDSNNDSSFASSEYCWDC</sequence>
<proteinExistence type="predicted"/>
<dbReference type="SUPFAM" id="SSF54523">
    <property type="entry name" value="Pili subunits"/>
    <property type="match status" value="1"/>
</dbReference>
<dbReference type="Proteomes" id="UP001166251">
    <property type="component" value="Unassembled WGS sequence"/>
</dbReference>
<keyword evidence="2" id="KW-0472">Membrane</keyword>
<dbReference type="NCBIfam" id="TIGR02532">
    <property type="entry name" value="IV_pilin_GFxxxE"/>
    <property type="match status" value="1"/>
</dbReference>
<keyword evidence="1" id="KW-0488">Methylation</keyword>